<evidence type="ECO:0000313" key="2">
    <source>
        <dbReference type="Proteomes" id="UP000009309"/>
    </source>
</evidence>
<accession>I2GPE4</accession>
<dbReference type="RefSeq" id="WP_009284337.1">
    <property type="nucleotide sequence ID" value="NZ_CAIT01000009.1"/>
</dbReference>
<gene>
    <name evidence="1" type="ORF">BN8_05058</name>
</gene>
<dbReference type="OrthoDB" id="1164785at2"/>
<name>I2GPE4_9BACT</name>
<comment type="caution">
    <text evidence="1">The sequence shown here is derived from an EMBL/GenBank/DDBJ whole genome shotgun (WGS) entry which is preliminary data.</text>
</comment>
<sequence length="610" mass="68942">MSTLLLTFANSDTDKLKTLTDEYTGVINALQDRQKRGDFTVISRPLATREQILTDIQAWEQDIELFLFSGHADRDRLLFEDGTGSSDGIAALLGRCPNLKIVVLNGCSTLGQVKELSRNNIPIVVATSSPISDQKATQFSIALFTNLAIHKLSFSMAFDRAIDTARVYGLSHSEELSRGGIVSSQHAGSDKAVWGVYYHEKDEILVKTWRLPTKDLTPDEGLEKVNDKLRIALTKVAKRYSITPTPNAALERFPFVINEPIRCLIAVKAETQDAIQFYDTPSWERFQMLLYAYRSVINLTTFALLAEVWGRRLQIHPVTDLPDEYQEAIKTTLFTPNTSDTHLSNLALMQILIKVVMDSRTNLTTENLGDEPRAKKTSDFINELSTLSEDLNQVEIKKSIQDLESKITNQDELKPYFASASETLNLCLEAETSFALVLLAFGFWAKYSLTSIKNIELLKFKHLKDPSYLHQLVPLQIGYVISRRDDERHLIDNALESTSIILHPHGEWQKGGLNLSPFIIDKNALLRVAKSEVYYLMSYSAAMNDLICYRKVSSYHEIWTVLAAKKSVSEKFSLDEDEDEDEEDMLADYHSLLKDQLSAFALSVLKLHLE</sequence>
<reference evidence="1 2" key="1">
    <citation type="journal article" date="2012" name="J. Bacteriol.">
        <title>Genome Sequence of the Filamentous Bacterium Fibrisoma limi BUZ 3T.</title>
        <authorList>
            <person name="Filippini M."/>
            <person name="Qi W."/>
            <person name="Jaenicke S."/>
            <person name="Goesmann A."/>
            <person name="Smits T.H."/>
            <person name="Bagheri H.C."/>
        </authorList>
    </citation>
    <scope>NUCLEOTIDE SEQUENCE [LARGE SCALE GENOMIC DNA]</scope>
    <source>
        <strain evidence="2">BUZ 3T</strain>
    </source>
</reference>
<dbReference type="EMBL" id="CAIT01000009">
    <property type="protein sequence ID" value="CCH55772.1"/>
    <property type="molecule type" value="Genomic_DNA"/>
</dbReference>
<keyword evidence="2" id="KW-1185">Reference proteome</keyword>
<organism evidence="1 2">
    <name type="scientific">Fibrisoma limi BUZ 3</name>
    <dbReference type="NCBI Taxonomy" id="1185876"/>
    <lineage>
        <taxon>Bacteria</taxon>
        <taxon>Pseudomonadati</taxon>
        <taxon>Bacteroidota</taxon>
        <taxon>Cytophagia</taxon>
        <taxon>Cytophagales</taxon>
        <taxon>Spirosomataceae</taxon>
        <taxon>Fibrisoma</taxon>
    </lineage>
</organism>
<proteinExistence type="predicted"/>
<evidence type="ECO:0008006" key="3">
    <source>
        <dbReference type="Google" id="ProtNLM"/>
    </source>
</evidence>
<dbReference type="STRING" id="1185876.BN8_05058"/>
<dbReference type="AlphaFoldDB" id="I2GPE4"/>
<evidence type="ECO:0000313" key="1">
    <source>
        <dbReference type="EMBL" id="CCH55772.1"/>
    </source>
</evidence>
<dbReference type="Proteomes" id="UP000009309">
    <property type="component" value="Unassembled WGS sequence"/>
</dbReference>
<dbReference type="eggNOG" id="COG4995">
    <property type="taxonomic scope" value="Bacteria"/>
</dbReference>
<protein>
    <recommendedName>
        <fullName evidence="3">CHAT domain-containing protein</fullName>
    </recommendedName>
</protein>